<dbReference type="AlphaFoldDB" id="A0A8H6LUZ1"/>
<dbReference type="EMBL" id="JACGCI010000138">
    <property type="protein sequence ID" value="KAF6743660.1"/>
    <property type="molecule type" value="Genomic_DNA"/>
</dbReference>
<dbReference type="Pfam" id="PF12770">
    <property type="entry name" value="CHAT"/>
    <property type="match status" value="1"/>
</dbReference>
<dbReference type="OrthoDB" id="9991317at2759"/>
<evidence type="ECO:0000259" key="1">
    <source>
        <dbReference type="Pfam" id="PF12770"/>
    </source>
</evidence>
<feature type="domain" description="CHAT" evidence="1">
    <location>
        <begin position="778"/>
        <end position="1077"/>
    </location>
</feature>
<dbReference type="SUPFAM" id="SSF48452">
    <property type="entry name" value="TPR-like"/>
    <property type="match status" value="2"/>
</dbReference>
<dbReference type="Proteomes" id="UP000521943">
    <property type="component" value="Unassembled WGS sequence"/>
</dbReference>
<dbReference type="Gene3D" id="1.25.40.10">
    <property type="entry name" value="Tetratricopeptide repeat domain"/>
    <property type="match status" value="3"/>
</dbReference>
<name>A0A8H6LUZ1_9AGAR</name>
<comment type="caution">
    <text evidence="2">The sequence shown here is derived from an EMBL/GenBank/DDBJ whole genome shotgun (WGS) entry which is preliminary data.</text>
</comment>
<dbReference type="PANTHER" id="PTHR19959">
    <property type="entry name" value="KINESIN LIGHT CHAIN"/>
    <property type="match status" value="1"/>
</dbReference>
<organism evidence="2 3">
    <name type="scientific">Ephemerocybe angulata</name>
    <dbReference type="NCBI Taxonomy" id="980116"/>
    <lineage>
        <taxon>Eukaryota</taxon>
        <taxon>Fungi</taxon>
        <taxon>Dikarya</taxon>
        <taxon>Basidiomycota</taxon>
        <taxon>Agaricomycotina</taxon>
        <taxon>Agaricomycetes</taxon>
        <taxon>Agaricomycetidae</taxon>
        <taxon>Agaricales</taxon>
        <taxon>Agaricineae</taxon>
        <taxon>Psathyrellaceae</taxon>
        <taxon>Ephemerocybe</taxon>
    </lineage>
</organism>
<reference evidence="2 3" key="1">
    <citation type="submission" date="2020-07" db="EMBL/GenBank/DDBJ databases">
        <title>Comparative genomics of pyrophilous fungi reveals a link between fire events and developmental genes.</title>
        <authorList>
            <consortium name="DOE Joint Genome Institute"/>
            <person name="Steindorff A.S."/>
            <person name="Carver A."/>
            <person name="Calhoun S."/>
            <person name="Stillman K."/>
            <person name="Liu H."/>
            <person name="Lipzen A."/>
            <person name="Pangilinan J."/>
            <person name="Labutti K."/>
            <person name="Bruns T.D."/>
            <person name="Grigoriev I.V."/>
        </authorList>
    </citation>
    <scope>NUCLEOTIDE SEQUENCE [LARGE SCALE GENOMIC DNA]</scope>
    <source>
        <strain evidence="2 3">CBS 144469</strain>
    </source>
</reference>
<sequence>MFGLFLAVLNRGTALFENNEGAELQGKFDNTGYLAHIDGAISAHRRAVQHIQESHGEMALYASDLAWSLYSRFNRTGNLRDVDEAIAMHRRATRLTSEGDSDMPGRLNNLGIALEARFQHTGDLRDIDEAITTQQRAVRLAPGGHVNLPGWINSLGISLLSRSQRTGDLRDLEECISTKQRALRLTPQGDKNMPAGLSTLGNAYAVRFGRTSDLHDLNEAITLQQRAVKLTPEGHAHKPGWLNNVGYSLQARYENTGDPCDIDESISVYQRAVQLTPEGHVDLPLYLNNLGIAFQCRFAHNTDLCDIAESIAAKQRAVQLTPEGHALMPGRLSNLGNAFESRFHYTGDLRDIDEAITAQQRAVQLIPPGHTEMHSVVGNLGNALQCRFDRSADLRDIAEAIAVKQRALRLTPEGHEMMPGRLGNLGNAFDSRFQRSGALSDIDEAILLMQRALNLSPEGHADLPSMMRRLGLFLHRRYTANGSHTDLEASISSFKLAANCNSGSPRQKLDAATRWAHLLIRHFPASHDILTAFDTAIRLIALIAGVDKTIEGRYNELRESPEFVLLAASSACLHGRPDKALEWLESGRCLVWSQFNELRTPLDELRLRDSALAQRLLDISRRLEAVGTSRSQVDFDMPLSQKISLEEEARAHRKLGRERDDLLRVIRDLPGFEAFLQPSPSSALMSHLPKSGYIVVIIVEERRCDAIALSARQDKPLHIPLPNFSLAKCNKHRNDLRTQLRSRNLRDRGETMAVLDDGDGERGIRSAIVGRHGEPATQAVLRALWEEVVSPILKKLEISKMDRSSTAVPPRIWWCPTGSLSFLPLHAAGIYGSGKFISESVLDYAVSSYTPTITTLTERVKNSRSIDRAVSGLFITSQPNAPGGSPIPGTTKEVRSIYDMATESGTRVKKLEGSAITINECLDYMGTFSSIHLACHASQNAADPLKSRFLFHNGTLELGTIIQRNLKDADLAFLSACQTSTGEENLSDEAVHLAAGMLAAGYRRVVATMWSIGDRYAPEIAKDFHQYLQSHRHPATGHGFDGTDSAYALHHAIQQLRLRLNGDTETALLAWIPYVHFGF</sequence>
<gene>
    <name evidence="2" type="ORF">DFP72DRAFT_1177693</name>
</gene>
<evidence type="ECO:0000313" key="2">
    <source>
        <dbReference type="EMBL" id="KAF6743660.1"/>
    </source>
</evidence>
<protein>
    <submittedName>
        <fullName evidence="2">CHAT domain-containing protein</fullName>
    </submittedName>
</protein>
<dbReference type="InterPro" id="IPR011990">
    <property type="entry name" value="TPR-like_helical_dom_sf"/>
</dbReference>
<accession>A0A8H6LUZ1</accession>
<dbReference type="InterPro" id="IPR024983">
    <property type="entry name" value="CHAT_dom"/>
</dbReference>
<evidence type="ECO:0000313" key="3">
    <source>
        <dbReference type="Proteomes" id="UP000521943"/>
    </source>
</evidence>
<dbReference type="PANTHER" id="PTHR19959:SF119">
    <property type="entry name" value="FUNGAL LIPASE-LIKE DOMAIN-CONTAINING PROTEIN"/>
    <property type="match status" value="1"/>
</dbReference>
<keyword evidence="3" id="KW-1185">Reference proteome</keyword>
<proteinExistence type="predicted"/>